<dbReference type="EMBL" id="CAKOFQ010006986">
    <property type="protein sequence ID" value="CAH1985791.1"/>
    <property type="molecule type" value="Genomic_DNA"/>
</dbReference>
<name>A0A9P0KWP6_ACAOB</name>
<keyword evidence="4" id="KW-1185">Reference proteome</keyword>
<feature type="region of interest" description="Disordered" evidence="1">
    <location>
        <begin position="82"/>
        <end position="103"/>
    </location>
</feature>
<evidence type="ECO:0000313" key="3">
    <source>
        <dbReference type="EMBL" id="CAH1985791.1"/>
    </source>
</evidence>
<feature type="compositionally biased region" description="Basic residues" evidence="1">
    <location>
        <begin position="136"/>
        <end position="145"/>
    </location>
</feature>
<protein>
    <recommendedName>
        <fullName evidence="2">DUF4780 domain-containing protein</fullName>
    </recommendedName>
</protein>
<feature type="compositionally biased region" description="Polar residues" evidence="1">
    <location>
        <begin position="522"/>
        <end position="532"/>
    </location>
</feature>
<feature type="compositionally biased region" description="Polar residues" evidence="1">
    <location>
        <begin position="421"/>
        <end position="430"/>
    </location>
</feature>
<dbReference type="Proteomes" id="UP001152888">
    <property type="component" value="Unassembled WGS sequence"/>
</dbReference>
<evidence type="ECO:0000256" key="1">
    <source>
        <dbReference type="SAM" id="MobiDB-lite"/>
    </source>
</evidence>
<dbReference type="Pfam" id="PF16012">
    <property type="entry name" value="DUF4780"/>
    <property type="match status" value="1"/>
</dbReference>
<feature type="compositionally biased region" description="Basic residues" evidence="1">
    <location>
        <begin position="440"/>
        <end position="456"/>
    </location>
</feature>
<evidence type="ECO:0000313" key="4">
    <source>
        <dbReference type="Proteomes" id="UP001152888"/>
    </source>
</evidence>
<dbReference type="AlphaFoldDB" id="A0A9P0KWP6"/>
<dbReference type="OrthoDB" id="6756956at2759"/>
<organism evidence="3 4">
    <name type="scientific">Acanthoscelides obtectus</name>
    <name type="common">Bean weevil</name>
    <name type="synonym">Bruchus obtectus</name>
    <dbReference type="NCBI Taxonomy" id="200917"/>
    <lineage>
        <taxon>Eukaryota</taxon>
        <taxon>Metazoa</taxon>
        <taxon>Ecdysozoa</taxon>
        <taxon>Arthropoda</taxon>
        <taxon>Hexapoda</taxon>
        <taxon>Insecta</taxon>
        <taxon>Pterygota</taxon>
        <taxon>Neoptera</taxon>
        <taxon>Endopterygota</taxon>
        <taxon>Coleoptera</taxon>
        <taxon>Polyphaga</taxon>
        <taxon>Cucujiformia</taxon>
        <taxon>Chrysomeloidea</taxon>
        <taxon>Chrysomelidae</taxon>
        <taxon>Bruchinae</taxon>
        <taxon>Bruchini</taxon>
        <taxon>Acanthoscelides</taxon>
    </lineage>
</organism>
<comment type="caution">
    <text evidence="3">The sequence shown here is derived from an EMBL/GenBank/DDBJ whole genome shotgun (WGS) entry which is preliminary data.</text>
</comment>
<accession>A0A9P0KWP6</accession>
<reference evidence="3" key="1">
    <citation type="submission" date="2022-03" db="EMBL/GenBank/DDBJ databases">
        <authorList>
            <person name="Sayadi A."/>
        </authorList>
    </citation>
    <scope>NUCLEOTIDE SEQUENCE</scope>
</reference>
<feature type="region of interest" description="Disordered" evidence="1">
    <location>
        <begin position="421"/>
        <end position="532"/>
    </location>
</feature>
<feature type="compositionally biased region" description="Polar residues" evidence="1">
    <location>
        <begin position="121"/>
        <end position="135"/>
    </location>
</feature>
<proteinExistence type="predicted"/>
<feature type="compositionally biased region" description="Polar residues" evidence="1">
    <location>
        <begin position="151"/>
        <end position="160"/>
    </location>
</feature>
<feature type="domain" description="DUF4780" evidence="2">
    <location>
        <begin position="225"/>
        <end position="384"/>
    </location>
</feature>
<sequence length="715" mass="80286">MATGWISFVVPVLANEALAPPLNLRCEAPCLGMNDAGGKRHLERTLQDTGPPPGVSLALRTYGALRTVTVISPLLVGSNMDTLKQTQNKKPSDAEGAEEPSDVLSTTADEAALFGNLFEEPSTTTPSKQKSNTQAPRRKKRKKLLAAKGRNMTSNHSGNFRQKRRHSKQMLTPSAKKALGTSVVAVKPLQMKKQATKTRALPIPSAGYSAVKHSEFHITISQKGGEQLNEEHVQLFFETVGDAILDLSTCSSFIPAFESCKICNGQILITAKNRASKDWLLRHLWKIRPWNGADLVATGPPEGSSSIKYQSAYLWVPTARYSEVEILQILDSQNPELMIPLWKVQGMKPEPWGLVLKVDIDSRCISALKDINLQPFFVLRRVDVQLEVNLKRKIPTDLNSSASSVGPTKVKRTKALLSSSDVQANQSVQLNAPEPAPQKKPSKRKPNKAQRMKRRRMEASQTKPAIPPPKHTTQSSSKRKVDRPRSRMVSSPRYRADSPPRPRVPSFSFRTGSPPRRREMLSYNSNQQASRNPSLLQMRDLVPNTSQMLSSLYRDPVTDTELTSDDRYKMFYSRELDFDRNTSLLRKSDISASRGSSSEIFGSSFQVRHDKELVQTNSLPRTANTLMRASFLEDELISQRVRYSPPMSQERDPYLSFSSRAVPRIESSSSRFQVNDRPSLLAFQNQSEFRHPSDEFYAKSTILTNRPKKQYYYTK</sequence>
<dbReference type="InterPro" id="IPR031961">
    <property type="entry name" value="DUF4780"/>
</dbReference>
<evidence type="ECO:0000259" key="2">
    <source>
        <dbReference type="Pfam" id="PF16012"/>
    </source>
</evidence>
<feature type="region of interest" description="Disordered" evidence="1">
    <location>
        <begin position="118"/>
        <end position="175"/>
    </location>
</feature>
<gene>
    <name evidence="3" type="ORF">ACAOBT_LOCUS16885</name>
</gene>